<dbReference type="PANTHER" id="PTHR43702">
    <property type="entry name" value="L-FUCOSE-PROTON SYMPORTER"/>
    <property type="match status" value="1"/>
</dbReference>
<dbReference type="PANTHER" id="PTHR43702:SF11">
    <property type="entry name" value="L-FUCOSE-PROTON SYMPORTER"/>
    <property type="match status" value="1"/>
</dbReference>
<feature type="transmembrane region" description="Helical" evidence="6">
    <location>
        <begin position="301"/>
        <end position="321"/>
    </location>
</feature>
<keyword evidence="5 6" id="KW-0472">Membrane</keyword>
<dbReference type="OrthoDB" id="9795150at2"/>
<feature type="transmembrane region" description="Helical" evidence="6">
    <location>
        <begin position="328"/>
        <end position="347"/>
    </location>
</feature>
<dbReference type="SUPFAM" id="SSF103473">
    <property type="entry name" value="MFS general substrate transporter"/>
    <property type="match status" value="1"/>
</dbReference>
<feature type="domain" description="Major facilitator superfamily (MFS) profile" evidence="7">
    <location>
        <begin position="30"/>
        <end position="437"/>
    </location>
</feature>
<evidence type="ECO:0000313" key="9">
    <source>
        <dbReference type="Proteomes" id="UP000242175"/>
    </source>
</evidence>
<dbReference type="EMBL" id="CP022356">
    <property type="protein sequence ID" value="ASK79838.1"/>
    <property type="molecule type" value="Genomic_DNA"/>
</dbReference>
<dbReference type="InterPro" id="IPR036259">
    <property type="entry name" value="MFS_trans_sf"/>
</dbReference>
<name>A0A220VHF0_9GAMM</name>
<feature type="transmembrane region" description="Helical" evidence="6">
    <location>
        <begin position="262"/>
        <end position="281"/>
    </location>
</feature>
<feature type="transmembrane region" description="Helical" evidence="6">
    <location>
        <begin position="388"/>
        <end position="407"/>
    </location>
</feature>
<dbReference type="GO" id="GO:0015535">
    <property type="term" value="F:fucose:proton symporter activity"/>
    <property type="evidence" value="ECO:0007669"/>
    <property type="project" value="InterPro"/>
</dbReference>
<protein>
    <submittedName>
        <fullName evidence="8">L-fucose:H+ symporter permease</fullName>
    </submittedName>
</protein>
<gene>
    <name evidence="8" type="primary">fucP</name>
    <name evidence="8" type="ORF">CF386_12425</name>
</gene>
<feature type="transmembrane region" description="Helical" evidence="6">
    <location>
        <begin position="95"/>
        <end position="113"/>
    </location>
</feature>
<dbReference type="Proteomes" id="UP000242175">
    <property type="component" value="Chromosome small"/>
</dbReference>
<evidence type="ECO:0000256" key="1">
    <source>
        <dbReference type="ARBA" id="ARBA00004429"/>
    </source>
</evidence>
<comment type="subcellular location">
    <subcellularLocation>
        <location evidence="1">Cell inner membrane</location>
        <topology evidence="1">Multi-pass membrane protein</topology>
    </subcellularLocation>
</comment>
<evidence type="ECO:0000313" key="8">
    <source>
        <dbReference type="EMBL" id="ASK79838.1"/>
    </source>
</evidence>
<sequence>MSTESITVSNHNSVTESNNKHLKKITYPMVFSVLCSMFFLWGLPNVLNGIIMPKLQLGFHLTNLQTGIIDSSFYFGYFFAPIIAAFIANKFGFKITIIFGLLALTFGSFICAISSDWYVFLPFLIGLFVMAGGCGFLESSANPIATLLGPKDFASFRLNFAQIFNALATVLTALIGGILILNPSSFLSKDQLAQLSDEATHSYFYHLVSSLTTPYLIIAVILLIATICIIFVKFPKESELGDAGQSSDGYIKTFKRVIQISHFRWALFAMFLMNGCQNGLWGWMIRFSSMKLNISMSSASYFYTYVILGALFGRVFGSYLLHKYKAHTVLGTLSSIAGLLAIFSVFLPGMMAIYSLFLASFFAATLYPTIFSLGIAGLGRDTKIGSTFMVMMIVGSSFMVPIMGFIADHVTNFSAIELIPALGWLIIGYYGFKKAVE</sequence>
<dbReference type="RefSeq" id="WP_089074746.1">
    <property type="nucleotide sequence ID" value="NZ_CBCSAM010000003.1"/>
</dbReference>
<keyword evidence="3 6" id="KW-0812">Transmembrane</keyword>
<dbReference type="Pfam" id="PF07690">
    <property type="entry name" value="MFS_1"/>
    <property type="match status" value="1"/>
</dbReference>
<accession>A0A220VHF0</accession>
<reference evidence="8 9" key="1">
    <citation type="journal article" date="2016" name="Int. J. Syst. Evol. Microbiol.">
        <title>Paraphotobacterium marinum gen. nov., sp. nov., a member of the family Vibrionaceae, isolated from surface seawater.</title>
        <authorList>
            <person name="Huang Z."/>
            <person name="Dong C."/>
            <person name="Shao Z."/>
        </authorList>
    </citation>
    <scope>NUCLEOTIDE SEQUENCE [LARGE SCALE GENOMIC DNA]</scope>
    <source>
        <strain evidence="8 9">NSCS20N07D</strain>
    </source>
</reference>
<evidence type="ECO:0000256" key="5">
    <source>
        <dbReference type="ARBA" id="ARBA00023136"/>
    </source>
</evidence>
<feature type="transmembrane region" description="Helical" evidence="6">
    <location>
        <begin position="353"/>
        <end position="376"/>
    </location>
</feature>
<evidence type="ECO:0000256" key="2">
    <source>
        <dbReference type="ARBA" id="ARBA00022475"/>
    </source>
</evidence>
<dbReference type="GO" id="GO:0005886">
    <property type="term" value="C:plasma membrane"/>
    <property type="evidence" value="ECO:0007669"/>
    <property type="project" value="UniProtKB-SubCell"/>
</dbReference>
<dbReference type="KEGG" id="pmai:CF386_12425"/>
<evidence type="ECO:0000256" key="4">
    <source>
        <dbReference type="ARBA" id="ARBA00022989"/>
    </source>
</evidence>
<dbReference type="InterPro" id="IPR050375">
    <property type="entry name" value="MFS_TsgA-like"/>
</dbReference>
<feature type="transmembrane region" description="Helical" evidence="6">
    <location>
        <begin position="413"/>
        <end position="432"/>
    </location>
</feature>
<keyword evidence="4 6" id="KW-1133">Transmembrane helix</keyword>
<dbReference type="InterPro" id="IPR005275">
    <property type="entry name" value="Lfuc_symporter_FucP"/>
</dbReference>
<dbReference type="PROSITE" id="PS50850">
    <property type="entry name" value="MFS"/>
    <property type="match status" value="1"/>
</dbReference>
<evidence type="ECO:0000256" key="6">
    <source>
        <dbReference type="SAM" id="Phobius"/>
    </source>
</evidence>
<organism evidence="8 9">
    <name type="scientific">Paraphotobacterium marinum</name>
    <dbReference type="NCBI Taxonomy" id="1755811"/>
    <lineage>
        <taxon>Bacteria</taxon>
        <taxon>Pseudomonadati</taxon>
        <taxon>Pseudomonadota</taxon>
        <taxon>Gammaproteobacteria</taxon>
        <taxon>Vibrionales</taxon>
        <taxon>Vibrionaceae</taxon>
        <taxon>Paraphotobacterium</taxon>
    </lineage>
</organism>
<feature type="transmembrane region" description="Helical" evidence="6">
    <location>
        <begin position="71"/>
        <end position="88"/>
    </location>
</feature>
<dbReference type="AlphaFoldDB" id="A0A220VHF0"/>
<dbReference type="InterPro" id="IPR020846">
    <property type="entry name" value="MFS_dom"/>
</dbReference>
<keyword evidence="9" id="KW-1185">Reference proteome</keyword>
<evidence type="ECO:0000256" key="3">
    <source>
        <dbReference type="ARBA" id="ARBA00022692"/>
    </source>
</evidence>
<dbReference type="InterPro" id="IPR011701">
    <property type="entry name" value="MFS"/>
</dbReference>
<proteinExistence type="predicted"/>
<feature type="transmembrane region" description="Helical" evidence="6">
    <location>
        <begin position="29"/>
        <end position="51"/>
    </location>
</feature>
<dbReference type="NCBIfam" id="TIGR00885">
    <property type="entry name" value="fucP"/>
    <property type="match status" value="1"/>
</dbReference>
<evidence type="ECO:0000259" key="7">
    <source>
        <dbReference type="PROSITE" id="PS50850"/>
    </source>
</evidence>
<dbReference type="Gene3D" id="1.20.1250.20">
    <property type="entry name" value="MFS general substrate transporter like domains"/>
    <property type="match status" value="2"/>
</dbReference>
<feature type="transmembrane region" description="Helical" evidence="6">
    <location>
        <begin position="119"/>
        <end position="137"/>
    </location>
</feature>
<feature type="transmembrane region" description="Helical" evidence="6">
    <location>
        <begin position="158"/>
        <end position="181"/>
    </location>
</feature>
<keyword evidence="2" id="KW-1003">Cell membrane</keyword>
<feature type="transmembrane region" description="Helical" evidence="6">
    <location>
        <begin position="213"/>
        <end position="232"/>
    </location>
</feature>